<dbReference type="PROSITE" id="PS50977">
    <property type="entry name" value="HTH_TETR_2"/>
    <property type="match status" value="1"/>
</dbReference>
<accession>A0A4V2SUD1</accession>
<evidence type="ECO:0000313" key="8">
    <source>
        <dbReference type="Proteomes" id="UP000294911"/>
    </source>
</evidence>
<name>A0A4V2SUD1_9PSEU</name>
<dbReference type="InterPro" id="IPR001647">
    <property type="entry name" value="HTH_TetR"/>
</dbReference>
<dbReference type="InterPro" id="IPR041347">
    <property type="entry name" value="MftR_C"/>
</dbReference>
<dbReference type="Gene3D" id="1.10.357.10">
    <property type="entry name" value="Tetracycline Repressor, domain 2"/>
    <property type="match status" value="1"/>
</dbReference>
<reference evidence="7 8" key="1">
    <citation type="submission" date="2019-03" db="EMBL/GenBank/DDBJ databases">
        <title>Genomic Encyclopedia of Type Strains, Phase IV (KMG-IV): sequencing the most valuable type-strain genomes for metagenomic binning, comparative biology and taxonomic classification.</title>
        <authorList>
            <person name="Goeker M."/>
        </authorList>
    </citation>
    <scope>NUCLEOTIDE SEQUENCE [LARGE SCALE GENOMIC DNA]</scope>
    <source>
        <strain evidence="7 8">DSM 45765</strain>
    </source>
</reference>
<dbReference type="InterPro" id="IPR009057">
    <property type="entry name" value="Homeodomain-like_sf"/>
</dbReference>
<dbReference type="PRINTS" id="PR00455">
    <property type="entry name" value="HTHTETR"/>
</dbReference>
<evidence type="ECO:0000256" key="1">
    <source>
        <dbReference type="ARBA" id="ARBA00023015"/>
    </source>
</evidence>
<keyword evidence="3" id="KW-0804">Transcription</keyword>
<feature type="DNA-binding region" description="H-T-H motif" evidence="4">
    <location>
        <begin position="42"/>
        <end position="61"/>
    </location>
</feature>
<keyword evidence="1" id="KW-0805">Transcription regulation</keyword>
<keyword evidence="2 4" id="KW-0238">DNA-binding</keyword>
<keyword evidence="5" id="KW-0812">Transmembrane</keyword>
<dbReference type="AlphaFoldDB" id="A0A4V2SUD1"/>
<evidence type="ECO:0000313" key="7">
    <source>
        <dbReference type="EMBL" id="TCP54196.1"/>
    </source>
</evidence>
<feature type="transmembrane region" description="Helical" evidence="5">
    <location>
        <begin position="156"/>
        <end position="174"/>
    </location>
</feature>
<protein>
    <submittedName>
        <fullName evidence="7">TetR family transcriptional regulator</fullName>
    </submittedName>
</protein>
<evidence type="ECO:0000256" key="2">
    <source>
        <dbReference type="ARBA" id="ARBA00023125"/>
    </source>
</evidence>
<keyword evidence="8" id="KW-1185">Reference proteome</keyword>
<dbReference type="Pfam" id="PF00440">
    <property type="entry name" value="TetR_N"/>
    <property type="match status" value="1"/>
</dbReference>
<dbReference type="PANTHER" id="PTHR30055:SF238">
    <property type="entry name" value="MYCOFACTOCIN BIOSYNTHESIS TRANSCRIPTIONAL REGULATOR MFTR-RELATED"/>
    <property type="match status" value="1"/>
</dbReference>
<evidence type="ECO:0000256" key="4">
    <source>
        <dbReference type="PROSITE-ProRule" id="PRU00335"/>
    </source>
</evidence>
<dbReference type="PANTHER" id="PTHR30055">
    <property type="entry name" value="HTH-TYPE TRANSCRIPTIONAL REGULATOR RUTR"/>
    <property type="match status" value="1"/>
</dbReference>
<keyword evidence="5" id="KW-1133">Transmembrane helix</keyword>
<sequence length="205" mass="22432">MSTSRDEARPTGLRERKKAKTLATIQRHAMRLFAEQGYAQTTIEQIAEAAEISPSTFYRYFPTKEQTVLYDSVDPELFAAFLAQPAELGPVAAFRTAIAGVYRGMSDAEVDTELGRQRLVLTVPELRGALIDGAIRDFDVFAGVVATRMGREPADFAARMLAGAMFGVLVAALVPHLGQLEQAKIDDADALIQRLDEALATLEDR</sequence>
<comment type="caution">
    <text evidence="7">The sequence shown here is derived from an EMBL/GenBank/DDBJ whole genome shotgun (WGS) entry which is preliminary data.</text>
</comment>
<feature type="domain" description="HTH tetR-type" evidence="6">
    <location>
        <begin position="19"/>
        <end position="79"/>
    </location>
</feature>
<dbReference type="Proteomes" id="UP000294911">
    <property type="component" value="Unassembled WGS sequence"/>
</dbReference>
<dbReference type="RefSeq" id="WP_132876959.1">
    <property type="nucleotide sequence ID" value="NZ_SLXQ01000003.1"/>
</dbReference>
<dbReference type="Pfam" id="PF17754">
    <property type="entry name" value="TetR_C_14"/>
    <property type="match status" value="1"/>
</dbReference>
<organism evidence="7 8">
    <name type="scientific">Tamaricihabitans halophyticus</name>
    <dbReference type="NCBI Taxonomy" id="1262583"/>
    <lineage>
        <taxon>Bacteria</taxon>
        <taxon>Bacillati</taxon>
        <taxon>Actinomycetota</taxon>
        <taxon>Actinomycetes</taxon>
        <taxon>Pseudonocardiales</taxon>
        <taxon>Pseudonocardiaceae</taxon>
        <taxon>Tamaricihabitans</taxon>
    </lineage>
</organism>
<dbReference type="OrthoDB" id="956698at2"/>
<gene>
    <name evidence="7" type="ORF">EV191_103239</name>
</gene>
<dbReference type="GO" id="GO:0003700">
    <property type="term" value="F:DNA-binding transcription factor activity"/>
    <property type="evidence" value="ECO:0007669"/>
    <property type="project" value="TreeGrafter"/>
</dbReference>
<dbReference type="SUPFAM" id="SSF46689">
    <property type="entry name" value="Homeodomain-like"/>
    <property type="match status" value="1"/>
</dbReference>
<proteinExistence type="predicted"/>
<dbReference type="Gene3D" id="1.10.10.60">
    <property type="entry name" value="Homeodomain-like"/>
    <property type="match status" value="1"/>
</dbReference>
<evidence type="ECO:0000256" key="3">
    <source>
        <dbReference type="ARBA" id="ARBA00023163"/>
    </source>
</evidence>
<keyword evidence="5" id="KW-0472">Membrane</keyword>
<dbReference type="InterPro" id="IPR050109">
    <property type="entry name" value="HTH-type_TetR-like_transc_reg"/>
</dbReference>
<dbReference type="GO" id="GO:0000976">
    <property type="term" value="F:transcription cis-regulatory region binding"/>
    <property type="evidence" value="ECO:0007669"/>
    <property type="project" value="TreeGrafter"/>
</dbReference>
<evidence type="ECO:0000256" key="5">
    <source>
        <dbReference type="SAM" id="Phobius"/>
    </source>
</evidence>
<evidence type="ECO:0000259" key="6">
    <source>
        <dbReference type="PROSITE" id="PS50977"/>
    </source>
</evidence>
<dbReference type="EMBL" id="SLXQ01000003">
    <property type="protein sequence ID" value="TCP54196.1"/>
    <property type="molecule type" value="Genomic_DNA"/>
</dbReference>